<evidence type="ECO:0008006" key="4">
    <source>
        <dbReference type="Google" id="ProtNLM"/>
    </source>
</evidence>
<protein>
    <recommendedName>
        <fullName evidence="4">Helitron helicase-like domain-containing protein</fullName>
    </recommendedName>
</protein>
<comment type="caution">
    <text evidence="2">The sequence shown here is derived from an EMBL/GenBank/DDBJ whole genome shotgun (WGS) entry which is preliminary data.</text>
</comment>
<feature type="compositionally biased region" description="Basic and acidic residues" evidence="1">
    <location>
        <begin position="7"/>
        <end position="47"/>
    </location>
</feature>
<feature type="region of interest" description="Disordered" evidence="1">
    <location>
        <begin position="171"/>
        <end position="194"/>
    </location>
</feature>
<dbReference type="OrthoDB" id="7696245at2759"/>
<feature type="region of interest" description="Disordered" evidence="1">
    <location>
        <begin position="1"/>
        <end position="86"/>
    </location>
</feature>
<evidence type="ECO:0000313" key="3">
    <source>
        <dbReference type="Proteomes" id="UP000198287"/>
    </source>
</evidence>
<feature type="compositionally biased region" description="Basic and acidic residues" evidence="1">
    <location>
        <begin position="55"/>
        <end position="86"/>
    </location>
</feature>
<evidence type="ECO:0000313" key="2">
    <source>
        <dbReference type="EMBL" id="OXA63973.1"/>
    </source>
</evidence>
<sequence length="547" mass="63581">MPPKRQRTAEGDAERKRQHAENMRMRRANRSEEQRLEERERNAENKRNRIANLSAEERSIERERRAEIERNRVASLSEEQRSLERERHAEIERNRVANLSEEKRSIERERRAEIERNRVASRSEEQCSIERERHAEIERNRVASLSEEQRSLERVRHAEIERNRVASLSEEQRSVELQRNSKNKRHRAANMATPQRIEQRRANVAAASTSRAATRLRNLNQTIHAASINRFNEADIQQHTCGELNVPCSFCGAKHFLKERPQDKKFTQCCQKGKNIRSINSALAFASMGANIAPGQIYHRTGSLHPTNGDQRKCAQLYILDPDEACDQRMMIRENAHCNAEIMRELSSFMAQNNPFAKAFKMLYEVEKECLAEATLNGVEPATVAMAIVQDRNSDQRRYNAPLVNEVAVLFQNADGEPPLERDILIHCRPNENDLNPKRTERINILDPNLEPMVYPLLFPYGDQSWGIDLKLNRPPSLANMRQPFANPRTRITQMQYYGYRLSIRDELNPFLCAGKLTQQYFVDAYVKTEANRLNFCRQNQGTLRAE</sequence>
<name>A0A226F2G0_FOLCA</name>
<dbReference type="Proteomes" id="UP000198287">
    <property type="component" value="Unassembled WGS sequence"/>
</dbReference>
<reference evidence="2 3" key="1">
    <citation type="submission" date="2015-12" db="EMBL/GenBank/DDBJ databases">
        <title>The genome of Folsomia candida.</title>
        <authorList>
            <person name="Faddeeva A."/>
            <person name="Derks M.F."/>
            <person name="Anvar Y."/>
            <person name="Smit S."/>
            <person name="Van Straalen N."/>
            <person name="Roelofs D."/>
        </authorList>
    </citation>
    <scope>NUCLEOTIDE SEQUENCE [LARGE SCALE GENOMIC DNA]</scope>
    <source>
        <strain evidence="2 3">VU population</strain>
        <tissue evidence="2">Whole body</tissue>
    </source>
</reference>
<keyword evidence="3" id="KW-1185">Reference proteome</keyword>
<proteinExistence type="predicted"/>
<dbReference type="OMA" id="CISGEEM"/>
<evidence type="ECO:0000256" key="1">
    <source>
        <dbReference type="SAM" id="MobiDB-lite"/>
    </source>
</evidence>
<organism evidence="2 3">
    <name type="scientific">Folsomia candida</name>
    <name type="common">Springtail</name>
    <dbReference type="NCBI Taxonomy" id="158441"/>
    <lineage>
        <taxon>Eukaryota</taxon>
        <taxon>Metazoa</taxon>
        <taxon>Ecdysozoa</taxon>
        <taxon>Arthropoda</taxon>
        <taxon>Hexapoda</taxon>
        <taxon>Collembola</taxon>
        <taxon>Entomobryomorpha</taxon>
        <taxon>Isotomoidea</taxon>
        <taxon>Isotomidae</taxon>
        <taxon>Proisotominae</taxon>
        <taxon>Folsomia</taxon>
    </lineage>
</organism>
<dbReference type="PANTHER" id="PTHR45786">
    <property type="entry name" value="DNA BINDING PROTEIN-LIKE"/>
    <property type="match status" value="1"/>
</dbReference>
<dbReference type="AlphaFoldDB" id="A0A226F2G0"/>
<gene>
    <name evidence="2" type="ORF">Fcan01_00555</name>
</gene>
<dbReference type="STRING" id="158441.A0A226F2G0"/>
<dbReference type="EMBL" id="LNIX01000001">
    <property type="protein sequence ID" value="OXA63973.1"/>
    <property type="molecule type" value="Genomic_DNA"/>
</dbReference>
<accession>A0A226F2G0</accession>
<dbReference type="PANTHER" id="PTHR45786:SF74">
    <property type="entry name" value="ATP-DEPENDENT DNA HELICASE"/>
    <property type="match status" value="1"/>
</dbReference>